<feature type="signal peptide" evidence="2">
    <location>
        <begin position="1"/>
        <end position="21"/>
    </location>
</feature>
<reference evidence="3" key="1">
    <citation type="submission" date="2020-05" db="EMBL/GenBank/DDBJ databases">
        <title>High-Quality Genomes of Partial-Nitritation/Anammox System by Hierarchical Clustering Based Hybrid Assembly.</title>
        <authorList>
            <person name="Liu L."/>
            <person name="Wang Y."/>
            <person name="Che Y."/>
            <person name="Chen Y."/>
            <person name="Xia Y."/>
            <person name="Luo R."/>
            <person name="Cheng S.H."/>
            <person name="Zheng C."/>
            <person name="Zhang T."/>
        </authorList>
    </citation>
    <scope>NUCLEOTIDE SEQUENCE</scope>
    <source>
        <strain evidence="3">H1_PAT1</strain>
    </source>
</reference>
<feature type="chain" id="PRO_5037978735" description="DUF3108 domain-containing protein" evidence="2">
    <location>
        <begin position="22"/>
        <end position="299"/>
    </location>
</feature>
<keyword evidence="2" id="KW-0732">Signal</keyword>
<dbReference type="Proteomes" id="UP000710385">
    <property type="component" value="Unassembled WGS sequence"/>
</dbReference>
<dbReference type="PROSITE" id="PS51257">
    <property type="entry name" value="PROKAR_LIPOPROTEIN"/>
    <property type="match status" value="1"/>
</dbReference>
<name>A0A928TUG8_UNCKA</name>
<feature type="compositionally biased region" description="Basic and acidic residues" evidence="1">
    <location>
        <begin position="106"/>
        <end position="115"/>
    </location>
</feature>
<dbReference type="AlphaFoldDB" id="A0A928TUG8"/>
<protein>
    <recommendedName>
        <fullName evidence="5">DUF3108 domain-containing protein</fullName>
    </recommendedName>
</protein>
<proteinExistence type="predicted"/>
<feature type="region of interest" description="Disordered" evidence="1">
    <location>
        <begin position="106"/>
        <end position="132"/>
    </location>
</feature>
<sequence>MQTARYSRLAICLFAASFMGAGCLQQTPAPSQPAGAFSNMSPAEITKRLVFKEGSSFVLTRTAVRRGDTYELAEQPDQSLRTVTIKHFNGETASFDWKLEERIETDESRQARAADAEAAPEPVYETQTTEGSLSDLDFTESHALYLPLRWPEERTGDRESAVWVSKPVFEELTRTRNSTVYLNVIPALLDAARAAPGLSSAIERFRQQEGAVIGRIDTDFMKAEGDRIEWPVTVNGEQVKVEALRARNWFGEIVILNNGANPLVLKLTVNPPIEGAEDASADMSLLKAMVNFEIPSIQL</sequence>
<evidence type="ECO:0008006" key="5">
    <source>
        <dbReference type="Google" id="ProtNLM"/>
    </source>
</evidence>
<evidence type="ECO:0000313" key="4">
    <source>
        <dbReference type="Proteomes" id="UP000710385"/>
    </source>
</evidence>
<evidence type="ECO:0000256" key="2">
    <source>
        <dbReference type="SAM" id="SignalP"/>
    </source>
</evidence>
<organism evidence="3 4">
    <name type="scientific">candidate division WWE3 bacterium</name>
    <dbReference type="NCBI Taxonomy" id="2053526"/>
    <lineage>
        <taxon>Bacteria</taxon>
        <taxon>Katanobacteria</taxon>
    </lineage>
</organism>
<accession>A0A928TUG8</accession>
<evidence type="ECO:0000313" key="3">
    <source>
        <dbReference type="EMBL" id="MBE7525556.1"/>
    </source>
</evidence>
<comment type="caution">
    <text evidence="3">The sequence shown here is derived from an EMBL/GenBank/DDBJ whole genome shotgun (WGS) entry which is preliminary data.</text>
</comment>
<gene>
    <name evidence="3" type="ORF">HS096_04200</name>
</gene>
<dbReference type="EMBL" id="JABTTY010000001">
    <property type="protein sequence ID" value="MBE7525556.1"/>
    <property type="molecule type" value="Genomic_DNA"/>
</dbReference>
<evidence type="ECO:0000256" key="1">
    <source>
        <dbReference type="SAM" id="MobiDB-lite"/>
    </source>
</evidence>